<dbReference type="FunFam" id="2.70.210.12:FF:000001">
    <property type="entry name" value="GTPase Obg"/>
    <property type="match status" value="1"/>
</dbReference>
<dbReference type="InterPro" id="IPR031167">
    <property type="entry name" value="G_OBG"/>
</dbReference>
<dbReference type="PROSITE" id="PS51710">
    <property type="entry name" value="G_OBG"/>
    <property type="match status" value="1"/>
</dbReference>
<dbReference type="Pfam" id="PF01018">
    <property type="entry name" value="GTP1_OBG"/>
    <property type="match status" value="1"/>
</dbReference>
<dbReference type="EC" id="3.6.5.-" evidence="8"/>
<dbReference type="Proteomes" id="UP000235584">
    <property type="component" value="Chromosome"/>
</dbReference>
<dbReference type="InterPro" id="IPR014100">
    <property type="entry name" value="GTP-bd_Obg/CgtA"/>
</dbReference>
<evidence type="ECO:0000313" key="9">
    <source>
        <dbReference type="EMBL" id="AUN96915.1"/>
    </source>
</evidence>
<keyword evidence="2 8" id="KW-0963">Cytoplasm</keyword>
<dbReference type="NCBIfam" id="TIGR02729">
    <property type="entry name" value="Obg_CgtA"/>
    <property type="match status" value="1"/>
</dbReference>
<dbReference type="InterPro" id="IPR027417">
    <property type="entry name" value="P-loop_NTPase"/>
</dbReference>
<comment type="subunit">
    <text evidence="8">Monomer.</text>
</comment>
<dbReference type="Pfam" id="PF01926">
    <property type="entry name" value="MMR_HSR1"/>
    <property type="match status" value="1"/>
</dbReference>
<feature type="binding site" evidence="8">
    <location>
        <begin position="312"/>
        <end position="314"/>
    </location>
    <ligand>
        <name>GTP</name>
        <dbReference type="ChEBI" id="CHEBI:37565"/>
    </ligand>
</feature>
<dbReference type="NCBIfam" id="NF008955">
    <property type="entry name" value="PRK12297.1"/>
    <property type="match status" value="1"/>
</dbReference>
<dbReference type="Gene3D" id="2.70.210.12">
    <property type="entry name" value="GTP1/OBG domain"/>
    <property type="match status" value="1"/>
</dbReference>
<feature type="binding site" evidence="8">
    <location>
        <begin position="212"/>
        <end position="215"/>
    </location>
    <ligand>
        <name>GTP</name>
        <dbReference type="ChEBI" id="CHEBI:37565"/>
    </ligand>
</feature>
<comment type="similarity">
    <text evidence="1 8">Belongs to the TRAFAC class OBG-HflX-like GTPase superfamily. OBG GTPase family.</text>
</comment>
<dbReference type="SUPFAM" id="SSF52540">
    <property type="entry name" value="P-loop containing nucleoside triphosphate hydrolases"/>
    <property type="match status" value="1"/>
</dbReference>
<dbReference type="GO" id="GO:0005737">
    <property type="term" value="C:cytoplasm"/>
    <property type="evidence" value="ECO:0007669"/>
    <property type="project" value="UniProtKB-SubCell"/>
</dbReference>
<keyword evidence="3 8" id="KW-0479">Metal-binding</keyword>
<evidence type="ECO:0000256" key="3">
    <source>
        <dbReference type="ARBA" id="ARBA00022723"/>
    </source>
</evidence>
<keyword evidence="6 8" id="KW-0460">Magnesium</keyword>
<evidence type="ECO:0000256" key="4">
    <source>
        <dbReference type="ARBA" id="ARBA00022741"/>
    </source>
</evidence>
<evidence type="ECO:0000256" key="6">
    <source>
        <dbReference type="ARBA" id="ARBA00022842"/>
    </source>
</evidence>
<comment type="function">
    <text evidence="8">An essential GTPase which binds GTP, GDP and possibly (p)ppGpp with moderate affinity, with high nucleotide exchange rates and a fairly low GTP hydrolysis rate. Plays a role in control of the cell cycle, stress response, ribosome biogenesis and in those bacteria that undergo differentiation, in morphogenesis control.</text>
</comment>
<comment type="subcellular location">
    <subcellularLocation>
        <location evidence="8">Cytoplasm</location>
    </subcellularLocation>
</comment>
<dbReference type="GO" id="GO:0005525">
    <property type="term" value="F:GTP binding"/>
    <property type="evidence" value="ECO:0007669"/>
    <property type="project" value="UniProtKB-UniRule"/>
</dbReference>
<feature type="binding site" evidence="8">
    <location>
        <begin position="191"/>
        <end position="195"/>
    </location>
    <ligand>
        <name>GTP</name>
        <dbReference type="ChEBI" id="CHEBI:37565"/>
    </ligand>
</feature>
<dbReference type="PROSITE" id="PS51883">
    <property type="entry name" value="OBG"/>
    <property type="match status" value="1"/>
</dbReference>
<accession>A0A2K9NPB9</accession>
<dbReference type="InterPro" id="IPR036726">
    <property type="entry name" value="GTP1_OBG_dom_sf"/>
</dbReference>
<dbReference type="InterPro" id="IPR006169">
    <property type="entry name" value="GTP1_OBG_dom"/>
</dbReference>
<dbReference type="NCBIfam" id="NF008956">
    <property type="entry name" value="PRK12299.1"/>
    <property type="match status" value="1"/>
</dbReference>
<dbReference type="SUPFAM" id="SSF82051">
    <property type="entry name" value="Obg GTP-binding protein N-terminal domain"/>
    <property type="match status" value="1"/>
</dbReference>
<keyword evidence="4 8" id="KW-0547">Nucleotide-binding</keyword>
<gene>
    <name evidence="8" type="primary">obg</name>
    <name evidence="9" type="ORF">C0V70_02095</name>
</gene>
<dbReference type="PANTHER" id="PTHR11702:SF31">
    <property type="entry name" value="MITOCHONDRIAL RIBOSOME-ASSOCIATED GTPASE 2"/>
    <property type="match status" value="1"/>
</dbReference>
<dbReference type="GO" id="GO:0043022">
    <property type="term" value="F:ribosome binding"/>
    <property type="evidence" value="ECO:0007669"/>
    <property type="project" value="UniProtKB-ARBA"/>
</dbReference>
<comment type="cofactor">
    <cofactor evidence="8">
        <name>Mg(2+)</name>
        <dbReference type="ChEBI" id="CHEBI:18420"/>
    </cofactor>
</comment>
<sequence length="354" mass="38104">MRFIDEVRITAISGHGGPGAVTFRREKSIPFGGPDGGDGGRGGSVIFIADEGINTLIDFRGKKVFKAEDGEPGAGRQLNGADGVDQVLRVPVGTIVRNADTGAVIADLKKHGEEVVIAEGGNGGRGNINFKSSVNQAPRIAQPGLPGVELVLDLELKLLADLALVGLPNAGKSTLISSISAARPKIADYPFTTLEPNLGVVTLGERSFVVADIPGLIEDASIGKGLGTKFLKHIERTSALVHLVDVSWCLDEYEAFEQYVTVRTELEKYSEDLALKREIVCLTKIDAMTEEEIKKFQDFFEEQLDKKVLPISGVSGRNIDQLKALMIKCIDMAKATEKEKRGKNLDGIHAIDEE</sequence>
<feature type="binding site" evidence="8">
    <location>
        <position position="193"/>
    </location>
    <ligand>
        <name>Mg(2+)</name>
        <dbReference type="ChEBI" id="CHEBI:18420"/>
    </ligand>
</feature>
<evidence type="ECO:0000256" key="8">
    <source>
        <dbReference type="HAMAP-Rule" id="MF_01454"/>
    </source>
</evidence>
<name>A0A2K9NPB9_BACTC</name>
<dbReference type="EMBL" id="CP025704">
    <property type="protein sequence ID" value="AUN96915.1"/>
    <property type="molecule type" value="Genomic_DNA"/>
</dbReference>
<protein>
    <recommendedName>
        <fullName evidence="8">GTPase Obg</fullName>
        <ecNumber evidence="8">3.6.5.-</ecNumber>
    </recommendedName>
    <alternativeName>
        <fullName evidence="8">GTP-binding protein Obg</fullName>
    </alternativeName>
</protein>
<dbReference type="AlphaFoldDB" id="A0A2K9NPB9"/>
<proteinExistence type="inferred from homology"/>
<dbReference type="InterPro" id="IPR045086">
    <property type="entry name" value="OBG_GTPase"/>
</dbReference>
<dbReference type="CDD" id="cd01898">
    <property type="entry name" value="Obg"/>
    <property type="match status" value="1"/>
</dbReference>
<feature type="binding site" evidence="8">
    <location>
        <begin position="283"/>
        <end position="286"/>
    </location>
    <ligand>
        <name>GTP</name>
        <dbReference type="ChEBI" id="CHEBI:37565"/>
    </ligand>
</feature>
<keyword evidence="7 8" id="KW-0342">GTP-binding</keyword>
<dbReference type="PIRSF" id="PIRSF002401">
    <property type="entry name" value="GTP_bd_Obg/CgtA"/>
    <property type="match status" value="1"/>
</dbReference>
<dbReference type="InterPro" id="IPR006073">
    <property type="entry name" value="GTP-bd"/>
</dbReference>
<organism evidence="9 10">
    <name type="scientific">Bacteriovorax stolpii</name>
    <name type="common">Bdellovibrio stolpii</name>
    <dbReference type="NCBI Taxonomy" id="960"/>
    <lineage>
        <taxon>Bacteria</taxon>
        <taxon>Pseudomonadati</taxon>
        <taxon>Bdellovibrionota</taxon>
        <taxon>Bacteriovoracia</taxon>
        <taxon>Bacteriovoracales</taxon>
        <taxon>Bacteriovoracaceae</taxon>
        <taxon>Bacteriovorax</taxon>
    </lineage>
</organism>
<evidence type="ECO:0000256" key="7">
    <source>
        <dbReference type="ARBA" id="ARBA00023134"/>
    </source>
</evidence>
<keyword evidence="10" id="KW-1185">Reference proteome</keyword>
<dbReference type="KEGG" id="bsto:C0V70_02095"/>
<evidence type="ECO:0000256" key="1">
    <source>
        <dbReference type="ARBA" id="ARBA00007699"/>
    </source>
</evidence>
<dbReference type="RefSeq" id="WP_102242210.1">
    <property type="nucleotide sequence ID" value="NZ_CP025704.1"/>
</dbReference>
<dbReference type="GO" id="GO:0042254">
    <property type="term" value="P:ribosome biogenesis"/>
    <property type="evidence" value="ECO:0007669"/>
    <property type="project" value="UniProtKB-UniRule"/>
</dbReference>
<feature type="binding site" evidence="8">
    <location>
        <begin position="166"/>
        <end position="173"/>
    </location>
    <ligand>
        <name>GTP</name>
        <dbReference type="ChEBI" id="CHEBI:37565"/>
    </ligand>
</feature>
<dbReference type="GO" id="GO:0003924">
    <property type="term" value="F:GTPase activity"/>
    <property type="evidence" value="ECO:0007669"/>
    <property type="project" value="UniProtKB-UniRule"/>
</dbReference>
<dbReference type="GO" id="GO:0000287">
    <property type="term" value="F:magnesium ion binding"/>
    <property type="evidence" value="ECO:0007669"/>
    <property type="project" value="InterPro"/>
</dbReference>
<feature type="binding site" evidence="8">
    <location>
        <position position="173"/>
    </location>
    <ligand>
        <name>Mg(2+)</name>
        <dbReference type="ChEBI" id="CHEBI:18420"/>
    </ligand>
</feature>
<evidence type="ECO:0000313" key="10">
    <source>
        <dbReference type="Proteomes" id="UP000235584"/>
    </source>
</evidence>
<dbReference type="PANTHER" id="PTHR11702">
    <property type="entry name" value="DEVELOPMENTALLY REGULATED GTP-BINDING PROTEIN-RELATED"/>
    <property type="match status" value="1"/>
</dbReference>
<evidence type="ECO:0000256" key="2">
    <source>
        <dbReference type="ARBA" id="ARBA00022490"/>
    </source>
</evidence>
<dbReference type="Gene3D" id="3.40.50.300">
    <property type="entry name" value="P-loop containing nucleotide triphosphate hydrolases"/>
    <property type="match status" value="1"/>
</dbReference>
<dbReference type="PRINTS" id="PR00326">
    <property type="entry name" value="GTP1OBG"/>
</dbReference>
<dbReference type="HAMAP" id="MF_01454">
    <property type="entry name" value="GTPase_Obg"/>
    <property type="match status" value="1"/>
</dbReference>
<reference evidence="9 10" key="1">
    <citation type="submission" date="2018-01" db="EMBL/GenBank/DDBJ databases">
        <title>Complete genome sequence of Bacteriovorax stolpii DSM12778.</title>
        <authorList>
            <person name="Tang B."/>
            <person name="Chang J."/>
        </authorList>
    </citation>
    <scope>NUCLEOTIDE SEQUENCE [LARGE SCALE GENOMIC DNA]</scope>
    <source>
        <strain evidence="9 10">DSM 12778</strain>
    </source>
</reference>
<evidence type="ECO:0000256" key="5">
    <source>
        <dbReference type="ARBA" id="ARBA00022801"/>
    </source>
</evidence>
<keyword evidence="5 8" id="KW-0378">Hydrolase</keyword>